<feature type="region of interest" description="Disordered" evidence="1">
    <location>
        <begin position="224"/>
        <end position="247"/>
    </location>
</feature>
<evidence type="ECO:0000313" key="3">
    <source>
        <dbReference type="Proteomes" id="UP000308730"/>
    </source>
</evidence>
<evidence type="ECO:0000256" key="1">
    <source>
        <dbReference type="SAM" id="MobiDB-lite"/>
    </source>
</evidence>
<name>A0A4S4MRS4_9APHY</name>
<proteinExistence type="predicted"/>
<accession>A0A4S4MRS4</accession>
<organism evidence="2 3">
    <name type="scientific">Antrodiella citrinella</name>
    <dbReference type="NCBI Taxonomy" id="2447956"/>
    <lineage>
        <taxon>Eukaryota</taxon>
        <taxon>Fungi</taxon>
        <taxon>Dikarya</taxon>
        <taxon>Basidiomycota</taxon>
        <taxon>Agaricomycotina</taxon>
        <taxon>Agaricomycetes</taxon>
        <taxon>Polyporales</taxon>
        <taxon>Steccherinaceae</taxon>
        <taxon>Antrodiella</taxon>
    </lineage>
</organism>
<sequence length="593" mass="66627">MYGPPFDFTSIFPVAFLSLGTQGQSTASQSSKEVMQAIPYAGGTIAYRGYRYDPFRGEYRPHTIDVSTHALPVLPEIASPRIPYGSRDMETPDYEVMIHASPAIPRRSQLHREQIPLPGTKRPYHIPPAPLPSSPSILRAPLVRDSWLTRRSNPSPMPSLNVVAASETSATTSNRTQAVAVETSLQHRLLSDLYHSPDSRVQVQVNDAIRATIDLGQRPSAYAATSVDAAGGPWPPSARPPEDLSGWSARPGCRTWRTITKIKEQLYALGNPGTLRRHDGHELKSLLDRLELITDYDIRSDEGLQAARDGLWFECRLAVTKFDVSAQDREHVETMAEQRPRYSSVRAFWEKRAWFIQQVATIAEANFVMPSKLVFEVGVHDALRLITDEQSSNEPILSYHAFLQYCNQQLDVVPEHTAWRPTALDLVKGMCNALMFGVQLHRERALSDRKGVSVEERIAHNLVFCESPNPRSKDPFPVPNVRAVAFRSLRYVEVGQKELQGRDTPKNPHSLLVHGKGYDMPKVVNYLTTMQFLADDFDRLYKKLERGPPTGHTLTCLNLANKARLAHATCLEELKEGHKLFEDMVNRESRASP</sequence>
<dbReference type="Proteomes" id="UP000308730">
    <property type="component" value="Unassembled WGS sequence"/>
</dbReference>
<comment type="caution">
    <text evidence="2">The sequence shown here is derived from an EMBL/GenBank/DDBJ whole genome shotgun (WGS) entry which is preliminary data.</text>
</comment>
<dbReference type="AlphaFoldDB" id="A0A4S4MRS4"/>
<gene>
    <name evidence="2" type="ORF">EUX98_g5419</name>
</gene>
<evidence type="ECO:0000313" key="2">
    <source>
        <dbReference type="EMBL" id="THH28759.1"/>
    </source>
</evidence>
<dbReference type="EMBL" id="SGPM01000159">
    <property type="protein sequence ID" value="THH28759.1"/>
    <property type="molecule type" value="Genomic_DNA"/>
</dbReference>
<protein>
    <submittedName>
        <fullName evidence="2">Uncharacterized protein</fullName>
    </submittedName>
</protein>
<reference evidence="2 3" key="1">
    <citation type="submission" date="2019-02" db="EMBL/GenBank/DDBJ databases">
        <title>Genome sequencing of the rare red list fungi Antrodiella citrinella (Flaviporus citrinellus).</title>
        <authorList>
            <person name="Buettner E."/>
            <person name="Kellner H."/>
        </authorList>
    </citation>
    <scope>NUCLEOTIDE SEQUENCE [LARGE SCALE GENOMIC DNA]</scope>
    <source>
        <strain evidence="2 3">DSM 108506</strain>
    </source>
</reference>
<keyword evidence="3" id="KW-1185">Reference proteome</keyword>